<dbReference type="InterPro" id="IPR012337">
    <property type="entry name" value="RNaseH-like_sf"/>
</dbReference>
<dbReference type="InterPro" id="IPR050951">
    <property type="entry name" value="Retrovirus_Pol_polyprotein"/>
</dbReference>
<comment type="caution">
    <text evidence="2">The sequence shown here is derived from an EMBL/GenBank/DDBJ whole genome shotgun (WGS) entry which is preliminary data.</text>
</comment>
<dbReference type="EMBL" id="JARBHB010000004">
    <property type="protein sequence ID" value="KAJ8886480.1"/>
    <property type="molecule type" value="Genomic_DNA"/>
</dbReference>
<name>A0ABQ9HQQ2_9NEOP</name>
<sequence>MIVYAPQAGRQDRWLDSTAESLPFQDGAHYEIQKQEGVVGTEGLVEHVRVWCDYYIYPRIVYGHELHIGRGMIAFQNGKGSMKIAVPKKARKMIMKYFHDSVVGDHMGITKTRVQIERGQHSVELPVRPWDKVFVDMYGHLPRSLKGNNSILILFNAFSKLMVMLPLQDMKVTDITKSLIACIWKFFGGPEQLVSDNTS</sequence>
<reference evidence="2 3" key="1">
    <citation type="submission" date="2023-02" db="EMBL/GenBank/DDBJ databases">
        <title>LHISI_Scaffold_Assembly.</title>
        <authorList>
            <person name="Stuart O.P."/>
            <person name="Cleave R."/>
            <person name="Magrath M.J.L."/>
            <person name="Mikheyev A.S."/>
        </authorList>
    </citation>
    <scope>NUCLEOTIDE SEQUENCE [LARGE SCALE GENOMIC DNA]</scope>
    <source>
        <strain evidence="2">Daus_M_001</strain>
        <tissue evidence="2">Leg muscle</tissue>
    </source>
</reference>
<organism evidence="2 3">
    <name type="scientific">Dryococelus australis</name>
    <dbReference type="NCBI Taxonomy" id="614101"/>
    <lineage>
        <taxon>Eukaryota</taxon>
        <taxon>Metazoa</taxon>
        <taxon>Ecdysozoa</taxon>
        <taxon>Arthropoda</taxon>
        <taxon>Hexapoda</taxon>
        <taxon>Insecta</taxon>
        <taxon>Pterygota</taxon>
        <taxon>Neoptera</taxon>
        <taxon>Polyneoptera</taxon>
        <taxon>Phasmatodea</taxon>
        <taxon>Verophasmatodea</taxon>
        <taxon>Anareolatae</taxon>
        <taxon>Phasmatidae</taxon>
        <taxon>Eurycanthinae</taxon>
        <taxon>Dryococelus</taxon>
    </lineage>
</organism>
<protein>
    <recommendedName>
        <fullName evidence="1">Integrase catalytic domain-containing protein</fullName>
    </recommendedName>
</protein>
<dbReference type="PANTHER" id="PTHR37984">
    <property type="entry name" value="PROTEIN CBG26694"/>
    <property type="match status" value="1"/>
</dbReference>
<dbReference type="Gene3D" id="3.30.420.10">
    <property type="entry name" value="Ribonuclease H-like superfamily/Ribonuclease H"/>
    <property type="match status" value="1"/>
</dbReference>
<proteinExistence type="predicted"/>
<keyword evidence="3" id="KW-1185">Reference proteome</keyword>
<dbReference type="PANTHER" id="PTHR37984:SF5">
    <property type="entry name" value="PROTEIN NYNRIN-LIKE"/>
    <property type="match status" value="1"/>
</dbReference>
<dbReference type="InterPro" id="IPR001584">
    <property type="entry name" value="Integrase_cat-core"/>
</dbReference>
<feature type="domain" description="Integrase catalytic" evidence="1">
    <location>
        <begin position="125"/>
        <end position="199"/>
    </location>
</feature>
<evidence type="ECO:0000313" key="2">
    <source>
        <dbReference type="EMBL" id="KAJ8886480.1"/>
    </source>
</evidence>
<dbReference type="InterPro" id="IPR036397">
    <property type="entry name" value="RNaseH_sf"/>
</dbReference>
<evidence type="ECO:0000313" key="3">
    <source>
        <dbReference type="Proteomes" id="UP001159363"/>
    </source>
</evidence>
<dbReference type="SUPFAM" id="SSF53098">
    <property type="entry name" value="Ribonuclease H-like"/>
    <property type="match status" value="1"/>
</dbReference>
<gene>
    <name evidence="2" type="ORF">PR048_012691</name>
</gene>
<dbReference type="Proteomes" id="UP001159363">
    <property type="component" value="Chromosome X"/>
</dbReference>
<accession>A0ABQ9HQQ2</accession>
<dbReference type="PROSITE" id="PS50994">
    <property type="entry name" value="INTEGRASE"/>
    <property type="match status" value="1"/>
</dbReference>
<evidence type="ECO:0000259" key="1">
    <source>
        <dbReference type="PROSITE" id="PS50994"/>
    </source>
</evidence>